<evidence type="ECO:0000259" key="4">
    <source>
        <dbReference type="PROSITE" id="PS01124"/>
    </source>
</evidence>
<dbReference type="Pfam" id="PF14525">
    <property type="entry name" value="AraC_binding_2"/>
    <property type="match status" value="1"/>
</dbReference>
<keyword evidence="3" id="KW-0804">Transcription</keyword>
<dbReference type="PROSITE" id="PS00041">
    <property type="entry name" value="HTH_ARAC_FAMILY_1"/>
    <property type="match status" value="1"/>
</dbReference>
<dbReference type="Pfam" id="PF12833">
    <property type="entry name" value="HTH_18"/>
    <property type="match status" value="1"/>
</dbReference>
<dbReference type="SUPFAM" id="SSF46689">
    <property type="entry name" value="Homeodomain-like"/>
    <property type="match status" value="1"/>
</dbReference>
<dbReference type="PROSITE" id="PS01124">
    <property type="entry name" value="HTH_ARAC_FAMILY_2"/>
    <property type="match status" value="1"/>
</dbReference>
<name>A0ABV7KUG4_9PROT</name>
<sequence length="307" mass="34255">MTWSAATAADGHADEGFERWREVVCQTYTRLSPERLGETPFAGEIRMRPIAGGASISRITSTGQLVHRRARDVAAKPCDALFVNLQVEGRSTVRQRDTETRLEPGSFTLLDARRPFAMRFEGPFRQVCLHLPLELFEESRFDGAGLLARRIDGDTVFGAALREQLQALLAGQEAPDIRHLAYLLRLACEGGRRPLLADEHLAMLQKHVAAHAGDPGLTPHAVAAHFRISVRHLHKLFAHSGESFGRHLLRRRLERSLQAILAAPDRPITEIALDSGFSDSSHFARAFRQRYNQSPRAVRRAAALRRG</sequence>
<dbReference type="PRINTS" id="PR00032">
    <property type="entry name" value="HTHARAC"/>
</dbReference>
<protein>
    <submittedName>
        <fullName evidence="5">Helix-turn-helix domain-containing protein</fullName>
    </submittedName>
</protein>
<dbReference type="InterPro" id="IPR020449">
    <property type="entry name" value="Tscrpt_reg_AraC-type_HTH"/>
</dbReference>
<keyword evidence="6" id="KW-1185">Reference proteome</keyword>
<dbReference type="InterPro" id="IPR050204">
    <property type="entry name" value="AraC_XylS_family_regulators"/>
</dbReference>
<dbReference type="InterPro" id="IPR018060">
    <property type="entry name" value="HTH_AraC"/>
</dbReference>
<dbReference type="RefSeq" id="WP_379897467.1">
    <property type="nucleotide sequence ID" value="NZ_JBHRTR010000004.1"/>
</dbReference>
<evidence type="ECO:0000256" key="3">
    <source>
        <dbReference type="ARBA" id="ARBA00023163"/>
    </source>
</evidence>
<reference evidence="6" key="1">
    <citation type="journal article" date="2019" name="Int. J. Syst. Evol. Microbiol.">
        <title>The Global Catalogue of Microorganisms (GCM) 10K type strain sequencing project: providing services to taxonomists for standard genome sequencing and annotation.</title>
        <authorList>
            <consortium name="The Broad Institute Genomics Platform"/>
            <consortium name="The Broad Institute Genome Sequencing Center for Infectious Disease"/>
            <person name="Wu L."/>
            <person name="Ma J."/>
        </authorList>
    </citation>
    <scope>NUCLEOTIDE SEQUENCE [LARGE SCALE GENOMIC DNA]</scope>
    <source>
        <strain evidence="6">KCTC 42964</strain>
    </source>
</reference>
<accession>A0ABV7KUG4</accession>
<dbReference type="Proteomes" id="UP001595528">
    <property type="component" value="Unassembled WGS sequence"/>
</dbReference>
<evidence type="ECO:0000313" key="6">
    <source>
        <dbReference type="Proteomes" id="UP001595528"/>
    </source>
</evidence>
<proteinExistence type="predicted"/>
<keyword evidence="1" id="KW-0805">Transcription regulation</keyword>
<dbReference type="InterPro" id="IPR035418">
    <property type="entry name" value="AraC-bd_2"/>
</dbReference>
<dbReference type="PANTHER" id="PTHR46796">
    <property type="entry name" value="HTH-TYPE TRANSCRIPTIONAL ACTIVATOR RHAS-RELATED"/>
    <property type="match status" value="1"/>
</dbReference>
<dbReference type="PANTHER" id="PTHR46796:SF6">
    <property type="entry name" value="ARAC SUBFAMILY"/>
    <property type="match status" value="1"/>
</dbReference>
<evidence type="ECO:0000313" key="5">
    <source>
        <dbReference type="EMBL" id="MFC3225734.1"/>
    </source>
</evidence>
<dbReference type="EMBL" id="JBHRTR010000004">
    <property type="protein sequence ID" value="MFC3225734.1"/>
    <property type="molecule type" value="Genomic_DNA"/>
</dbReference>
<dbReference type="Gene3D" id="1.10.10.60">
    <property type="entry name" value="Homeodomain-like"/>
    <property type="match status" value="1"/>
</dbReference>
<dbReference type="SMART" id="SM00342">
    <property type="entry name" value="HTH_ARAC"/>
    <property type="match status" value="1"/>
</dbReference>
<dbReference type="InterPro" id="IPR009057">
    <property type="entry name" value="Homeodomain-like_sf"/>
</dbReference>
<feature type="domain" description="HTH araC/xylS-type" evidence="4">
    <location>
        <begin position="198"/>
        <end position="301"/>
    </location>
</feature>
<dbReference type="InterPro" id="IPR018062">
    <property type="entry name" value="HTH_AraC-typ_CS"/>
</dbReference>
<gene>
    <name evidence="5" type="ORF">ACFOGJ_00730</name>
</gene>
<evidence type="ECO:0000256" key="2">
    <source>
        <dbReference type="ARBA" id="ARBA00023125"/>
    </source>
</evidence>
<keyword evidence="2" id="KW-0238">DNA-binding</keyword>
<comment type="caution">
    <text evidence="5">The sequence shown here is derived from an EMBL/GenBank/DDBJ whole genome shotgun (WGS) entry which is preliminary data.</text>
</comment>
<evidence type="ECO:0000256" key="1">
    <source>
        <dbReference type="ARBA" id="ARBA00023015"/>
    </source>
</evidence>
<organism evidence="5 6">
    <name type="scientific">Marinibaculum pumilum</name>
    <dbReference type="NCBI Taxonomy" id="1766165"/>
    <lineage>
        <taxon>Bacteria</taxon>
        <taxon>Pseudomonadati</taxon>
        <taxon>Pseudomonadota</taxon>
        <taxon>Alphaproteobacteria</taxon>
        <taxon>Rhodospirillales</taxon>
        <taxon>Rhodospirillaceae</taxon>
        <taxon>Marinibaculum</taxon>
    </lineage>
</organism>